<dbReference type="RefSeq" id="WP_289836407.1">
    <property type="nucleotide sequence ID" value="NZ_JAUEIQ010000014.1"/>
</dbReference>
<protein>
    <submittedName>
        <fullName evidence="1">Uncharacterized protein</fullName>
    </submittedName>
</protein>
<keyword evidence="2" id="KW-1185">Reference proteome</keyword>
<gene>
    <name evidence="1" type="ORF">QVN30_11090</name>
</gene>
<organism evidence="1 2">
    <name type="scientific">Collinsella ihumii</name>
    <dbReference type="NCBI Taxonomy" id="1720204"/>
    <lineage>
        <taxon>Bacteria</taxon>
        <taxon>Bacillati</taxon>
        <taxon>Actinomycetota</taxon>
        <taxon>Coriobacteriia</taxon>
        <taxon>Coriobacteriales</taxon>
        <taxon>Coriobacteriaceae</taxon>
        <taxon>Collinsella</taxon>
    </lineage>
</organism>
<dbReference type="Proteomes" id="UP001168435">
    <property type="component" value="Unassembled WGS sequence"/>
</dbReference>
<proteinExistence type="predicted"/>
<comment type="caution">
    <text evidence="1">The sequence shown here is derived from an EMBL/GenBank/DDBJ whole genome shotgun (WGS) entry which is preliminary data.</text>
</comment>
<reference evidence="1" key="1">
    <citation type="submission" date="2023-06" db="EMBL/GenBank/DDBJ databases">
        <authorList>
            <person name="Zeman M."/>
            <person name="Kubasova T."/>
            <person name="Jahodarova E."/>
            <person name="Nykrynova M."/>
            <person name="Rychlik I."/>
        </authorList>
    </citation>
    <scope>NUCLEOTIDE SEQUENCE</scope>
    <source>
        <strain evidence="1">176_SSukc20</strain>
    </source>
</reference>
<sequence>MKTIELNDDDWARLKRDLMTQSVDEALKGYTPPVKLTHGYEYITYEKEGYEDDSESDN</sequence>
<evidence type="ECO:0000313" key="2">
    <source>
        <dbReference type="Proteomes" id="UP001168435"/>
    </source>
</evidence>
<reference evidence="1" key="2">
    <citation type="submission" date="2024-05" db="EMBL/GenBank/DDBJ databases">
        <title>Identification and characterization of horizontal gene transfer across gut microbiota members of farm animals based on homology search.</title>
        <authorList>
            <person name="Schwarzerova J."/>
            <person name="Nykrynova M."/>
            <person name="Jureckova K."/>
            <person name="Cejkova D."/>
            <person name="Rychlik I."/>
        </authorList>
    </citation>
    <scope>NUCLEOTIDE SEQUENCE</scope>
    <source>
        <strain evidence="1">176_SSukc20</strain>
    </source>
</reference>
<accession>A0ABT7XHN9</accession>
<evidence type="ECO:0000313" key="1">
    <source>
        <dbReference type="EMBL" id="MDN0064843.1"/>
    </source>
</evidence>
<dbReference type="EMBL" id="JAUEIQ010000014">
    <property type="protein sequence ID" value="MDN0064843.1"/>
    <property type="molecule type" value="Genomic_DNA"/>
</dbReference>
<name>A0ABT7XHN9_9ACTN</name>